<comment type="catalytic activity">
    <reaction evidence="5">
        <text>3'-dephospho-CoA + ATP = ADP + CoA + H(+)</text>
        <dbReference type="Rhea" id="RHEA:18245"/>
        <dbReference type="ChEBI" id="CHEBI:15378"/>
        <dbReference type="ChEBI" id="CHEBI:30616"/>
        <dbReference type="ChEBI" id="CHEBI:57287"/>
        <dbReference type="ChEBI" id="CHEBI:57328"/>
        <dbReference type="ChEBI" id="CHEBI:456216"/>
        <dbReference type="EC" id="2.7.1.24"/>
    </reaction>
</comment>
<comment type="function">
    <text evidence="5">Catalyzes the phosphorylation of the 3'-hydroxyl group of dephosphocoenzyme A to form coenzyme A.</text>
</comment>
<organism evidence="7 8">
    <name type="scientific">Thalassospira permensis NBRC 106175</name>
    <dbReference type="NCBI Taxonomy" id="1353532"/>
    <lineage>
        <taxon>Bacteria</taxon>
        <taxon>Pseudomonadati</taxon>
        <taxon>Pseudomonadota</taxon>
        <taxon>Alphaproteobacteria</taxon>
        <taxon>Rhodospirillales</taxon>
        <taxon>Thalassospiraceae</taxon>
        <taxon>Thalassospira</taxon>
    </lineage>
</organism>
<keyword evidence="2 5" id="KW-0547">Nucleotide-binding</keyword>
<dbReference type="Proteomes" id="UP000027463">
    <property type="component" value="Unassembled WGS sequence"/>
</dbReference>
<dbReference type="HAMAP" id="MF_00376">
    <property type="entry name" value="Dephospho_CoA_kinase"/>
    <property type="match status" value="1"/>
</dbReference>
<name>A0ABR4TSF1_9PROT</name>
<proteinExistence type="inferred from homology"/>
<evidence type="ECO:0000256" key="3">
    <source>
        <dbReference type="ARBA" id="ARBA00022840"/>
    </source>
</evidence>
<dbReference type="EMBL" id="AUNC01000012">
    <property type="protein sequence ID" value="KEO57708.1"/>
    <property type="molecule type" value="Genomic_DNA"/>
</dbReference>
<keyword evidence="5" id="KW-0808">Transferase</keyword>
<dbReference type="NCBIfam" id="TIGR00152">
    <property type="entry name" value="dephospho-CoA kinase"/>
    <property type="match status" value="1"/>
</dbReference>
<dbReference type="InterPro" id="IPR001977">
    <property type="entry name" value="Depp_CoAkinase"/>
</dbReference>
<feature type="binding site" evidence="5">
    <location>
        <begin position="11"/>
        <end position="16"/>
    </location>
    <ligand>
        <name>ATP</name>
        <dbReference type="ChEBI" id="CHEBI:30616"/>
    </ligand>
</feature>
<evidence type="ECO:0000256" key="5">
    <source>
        <dbReference type="HAMAP-Rule" id="MF_00376"/>
    </source>
</evidence>
<dbReference type="EC" id="2.7.1.24" evidence="5 6"/>
<evidence type="ECO:0000313" key="8">
    <source>
        <dbReference type="Proteomes" id="UP000027463"/>
    </source>
</evidence>
<dbReference type="GO" id="GO:0016301">
    <property type="term" value="F:kinase activity"/>
    <property type="evidence" value="ECO:0007669"/>
    <property type="project" value="UniProtKB-KW"/>
</dbReference>
<gene>
    <name evidence="5" type="primary">coaE</name>
    <name evidence="7" type="ORF">SMB34_03075</name>
</gene>
<reference evidence="7 8" key="1">
    <citation type="submission" date="2013-07" db="EMBL/GenBank/DDBJ databases">
        <title>Thalassospira permensis NBRC 106175 Genome Sequencing.</title>
        <authorList>
            <person name="Lai Q."/>
            <person name="Shao Z."/>
        </authorList>
    </citation>
    <scope>NUCLEOTIDE SEQUENCE [LARGE SCALE GENOMIC DNA]</scope>
    <source>
        <strain evidence="7 8">NBRC 106175</strain>
    </source>
</reference>
<keyword evidence="8" id="KW-1185">Reference proteome</keyword>
<sequence>MVILGLTGSIGMGKSTAAGMFRYLGVPVHDADASVHHLMAPDGAAFEPIISAFPHVLQDGRIDRQILGPIVFADSDALKCLEAILHPLVRGDENRFLKQNRLAQRPLVVLDIPLLFETAGEKRCDQVAVVSAPEFIQRQRVMARSGMTEAKFSAILAKQMPDREKCRKADFIIPTGLGRAVTFATIRTIIDQLENRTRHA</sequence>
<dbReference type="PANTHER" id="PTHR10695:SF46">
    <property type="entry name" value="BIFUNCTIONAL COENZYME A SYNTHASE-RELATED"/>
    <property type="match status" value="1"/>
</dbReference>
<protein>
    <recommendedName>
        <fullName evidence="5 6">Dephospho-CoA kinase</fullName>
        <ecNumber evidence="5 6">2.7.1.24</ecNumber>
    </recommendedName>
    <alternativeName>
        <fullName evidence="5">Dephosphocoenzyme A kinase</fullName>
    </alternativeName>
</protein>
<comment type="caution">
    <text evidence="7">The sequence shown here is derived from an EMBL/GenBank/DDBJ whole genome shotgun (WGS) entry which is preliminary data.</text>
</comment>
<dbReference type="PROSITE" id="PS51219">
    <property type="entry name" value="DPCK"/>
    <property type="match status" value="1"/>
</dbReference>
<evidence type="ECO:0000256" key="4">
    <source>
        <dbReference type="ARBA" id="ARBA00022993"/>
    </source>
</evidence>
<evidence type="ECO:0000256" key="6">
    <source>
        <dbReference type="NCBIfam" id="TIGR00152"/>
    </source>
</evidence>
<comment type="similarity">
    <text evidence="1 5">Belongs to the CoaE family.</text>
</comment>
<evidence type="ECO:0000256" key="2">
    <source>
        <dbReference type="ARBA" id="ARBA00022741"/>
    </source>
</evidence>
<keyword evidence="5" id="KW-0963">Cytoplasm</keyword>
<keyword evidence="4 5" id="KW-0173">Coenzyme A biosynthesis</keyword>
<keyword evidence="5 7" id="KW-0418">Kinase</keyword>
<evidence type="ECO:0000313" key="7">
    <source>
        <dbReference type="EMBL" id="KEO57708.1"/>
    </source>
</evidence>
<comment type="pathway">
    <text evidence="5">Cofactor biosynthesis; coenzyme A biosynthesis; CoA from (R)-pantothenate: step 5/5.</text>
</comment>
<dbReference type="InterPro" id="IPR027417">
    <property type="entry name" value="P-loop_NTPase"/>
</dbReference>
<accession>A0ABR4TSF1</accession>
<dbReference type="Gene3D" id="3.40.50.300">
    <property type="entry name" value="P-loop containing nucleotide triphosphate hydrolases"/>
    <property type="match status" value="1"/>
</dbReference>
<evidence type="ECO:0000256" key="1">
    <source>
        <dbReference type="ARBA" id="ARBA00009018"/>
    </source>
</evidence>
<dbReference type="Pfam" id="PF01121">
    <property type="entry name" value="CoaE"/>
    <property type="match status" value="1"/>
</dbReference>
<dbReference type="CDD" id="cd02022">
    <property type="entry name" value="DPCK"/>
    <property type="match status" value="1"/>
</dbReference>
<dbReference type="RefSeq" id="WP_037989012.1">
    <property type="nucleotide sequence ID" value="NZ_AUNC01000012.1"/>
</dbReference>
<dbReference type="SUPFAM" id="SSF52540">
    <property type="entry name" value="P-loop containing nucleoside triphosphate hydrolases"/>
    <property type="match status" value="1"/>
</dbReference>
<keyword evidence="3 5" id="KW-0067">ATP-binding</keyword>
<dbReference type="PANTHER" id="PTHR10695">
    <property type="entry name" value="DEPHOSPHO-COA KINASE-RELATED"/>
    <property type="match status" value="1"/>
</dbReference>
<comment type="subcellular location">
    <subcellularLocation>
        <location evidence="5">Cytoplasm</location>
    </subcellularLocation>
</comment>